<proteinExistence type="predicted"/>
<accession>A0A1B6HFG0</accession>
<gene>
    <name evidence="2" type="ORF">g.20170</name>
</gene>
<dbReference type="EMBL" id="GECU01034288">
    <property type="protein sequence ID" value="JAS73418.1"/>
    <property type="molecule type" value="Transcribed_RNA"/>
</dbReference>
<keyword evidence="1" id="KW-0732">Signal</keyword>
<dbReference type="AlphaFoldDB" id="A0A1B6HFG0"/>
<evidence type="ECO:0000313" key="2">
    <source>
        <dbReference type="EMBL" id="JAS73418.1"/>
    </source>
</evidence>
<organism evidence="2">
    <name type="scientific">Homalodisca liturata</name>
    <dbReference type="NCBI Taxonomy" id="320908"/>
    <lineage>
        <taxon>Eukaryota</taxon>
        <taxon>Metazoa</taxon>
        <taxon>Ecdysozoa</taxon>
        <taxon>Arthropoda</taxon>
        <taxon>Hexapoda</taxon>
        <taxon>Insecta</taxon>
        <taxon>Pterygota</taxon>
        <taxon>Neoptera</taxon>
        <taxon>Paraneoptera</taxon>
        <taxon>Hemiptera</taxon>
        <taxon>Auchenorrhyncha</taxon>
        <taxon>Membracoidea</taxon>
        <taxon>Cicadellidae</taxon>
        <taxon>Cicadellinae</taxon>
        <taxon>Proconiini</taxon>
        <taxon>Homalodisca</taxon>
    </lineage>
</organism>
<sequence length="513" mass="58708">MITQIYFLLVVSVSASQDCSFGDISADTAQFKINLYHQYIHGRHFDVEQRVCDLALNVTQGLISTFSRDLDALLTITSQIFKLFISLVKDRGGRGCVKELKESFQTISKKESKVFKSCMTLPLHKQVELKKEVVSFHNEYQNAFMRILARLDQCQSQFPNAADKDKLNRCVKSNHERYFKKVANIGQDHFNDSCMKVFVESIANCQAKSLDKVKSETSRLLKLLANCAQLFNADIDPELKASVMSPEKQFVLVPSIEAQIKEAQSTYGNIKTDDALERFIDFMVKAYTTVLEDHPNGYYDKQFKKAMDSYLKAVDRSLQDNKHPQDMTCGRTALQRLNEVVKRASKEYDNCYSKRSRDTSILINDIANSHTFLTSKVDEVGDIAILNCLKDGYIFQTNTIMTCFDTKLRHFTTFDLPKHLKFAETMVKILHEEIPYYGNSTKLLPCADKVLQETKLKADNELFTYQRCMYKSTGTDYSVMELQRAIASGVPFISHYLNSIRIFNASSKTDDEM</sequence>
<evidence type="ECO:0000256" key="1">
    <source>
        <dbReference type="SAM" id="SignalP"/>
    </source>
</evidence>
<name>A0A1B6HFG0_9HEMI</name>
<reference evidence="2" key="1">
    <citation type="submission" date="2015-11" db="EMBL/GenBank/DDBJ databases">
        <title>De novo transcriptome assembly of four potential Pierce s Disease insect vectors from Arizona vineyards.</title>
        <authorList>
            <person name="Tassone E.E."/>
        </authorList>
    </citation>
    <scope>NUCLEOTIDE SEQUENCE</scope>
</reference>
<feature type="chain" id="PRO_5013380246" evidence="1">
    <location>
        <begin position="16"/>
        <end position="513"/>
    </location>
</feature>
<feature type="signal peptide" evidence="1">
    <location>
        <begin position="1"/>
        <end position="15"/>
    </location>
</feature>
<protein>
    <submittedName>
        <fullName evidence="2">Uncharacterized protein</fullName>
    </submittedName>
</protein>